<dbReference type="Gene3D" id="3.40.1280.10">
    <property type="match status" value="1"/>
</dbReference>
<keyword evidence="8 15" id="KW-0489">Methyltransferase</keyword>
<dbReference type="Proteomes" id="UP001461341">
    <property type="component" value="Chromosome"/>
</dbReference>
<dbReference type="EC" id="2.1.1.228" evidence="5 15"/>
<comment type="subunit">
    <text evidence="4 15 16">Homodimer.</text>
</comment>
<dbReference type="PIRSF" id="PIRSF000386">
    <property type="entry name" value="tRNA_mtase"/>
    <property type="match status" value="1"/>
</dbReference>
<dbReference type="InterPro" id="IPR002649">
    <property type="entry name" value="tRNA_m1G_MeTrfase_TrmD"/>
</dbReference>
<evidence type="ECO:0000256" key="8">
    <source>
        <dbReference type="ARBA" id="ARBA00022603"/>
    </source>
</evidence>
<evidence type="ECO:0000256" key="3">
    <source>
        <dbReference type="ARBA" id="ARBA00007630"/>
    </source>
</evidence>
<keyword evidence="7 15" id="KW-0963">Cytoplasm</keyword>
<evidence type="ECO:0000256" key="1">
    <source>
        <dbReference type="ARBA" id="ARBA00002634"/>
    </source>
</evidence>
<dbReference type="HAMAP" id="MF_00605">
    <property type="entry name" value="TrmD"/>
    <property type="match status" value="1"/>
</dbReference>
<evidence type="ECO:0000256" key="9">
    <source>
        <dbReference type="ARBA" id="ARBA00022679"/>
    </source>
</evidence>
<dbReference type="GO" id="GO:0052906">
    <property type="term" value="F:tRNA (guanine(37)-N1)-methyltransferase activity"/>
    <property type="evidence" value="ECO:0007669"/>
    <property type="project" value="UniProtKB-EC"/>
</dbReference>
<evidence type="ECO:0000313" key="19">
    <source>
        <dbReference type="Proteomes" id="UP001461341"/>
    </source>
</evidence>
<evidence type="ECO:0000256" key="15">
    <source>
        <dbReference type="HAMAP-Rule" id="MF_00605"/>
    </source>
</evidence>
<evidence type="ECO:0000256" key="14">
    <source>
        <dbReference type="ARBA" id="ARBA00047783"/>
    </source>
</evidence>
<comment type="catalytic activity">
    <reaction evidence="14 15 16">
        <text>guanosine(37) in tRNA + S-adenosyl-L-methionine = N(1)-methylguanosine(37) in tRNA + S-adenosyl-L-homocysteine + H(+)</text>
        <dbReference type="Rhea" id="RHEA:36899"/>
        <dbReference type="Rhea" id="RHEA-COMP:10145"/>
        <dbReference type="Rhea" id="RHEA-COMP:10147"/>
        <dbReference type="ChEBI" id="CHEBI:15378"/>
        <dbReference type="ChEBI" id="CHEBI:57856"/>
        <dbReference type="ChEBI" id="CHEBI:59789"/>
        <dbReference type="ChEBI" id="CHEBI:73542"/>
        <dbReference type="ChEBI" id="CHEBI:74269"/>
        <dbReference type="EC" id="2.1.1.228"/>
    </reaction>
</comment>
<dbReference type="PANTHER" id="PTHR46417:SF1">
    <property type="entry name" value="TRNA (GUANINE-N(1)-)-METHYLTRANSFERASE"/>
    <property type="match status" value="1"/>
</dbReference>
<dbReference type="InterPro" id="IPR029026">
    <property type="entry name" value="tRNA_m1G_MTases_N"/>
</dbReference>
<comment type="similarity">
    <text evidence="3 15 16">Belongs to the RNA methyltransferase TrmD family.</text>
</comment>
<evidence type="ECO:0000256" key="16">
    <source>
        <dbReference type="RuleBase" id="RU003464"/>
    </source>
</evidence>
<dbReference type="GO" id="GO:0032259">
    <property type="term" value="P:methylation"/>
    <property type="evidence" value="ECO:0007669"/>
    <property type="project" value="UniProtKB-KW"/>
</dbReference>
<feature type="binding site" evidence="15">
    <location>
        <position position="113"/>
    </location>
    <ligand>
        <name>S-adenosyl-L-methionine</name>
        <dbReference type="ChEBI" id="CHEBI:59789"/>
    </ligand>
</feature>
<dbReference type="Gene3D" id="1.10.1270.20">
    <property type="entry name" value="tRNA(m1g37)methyltransferase, domain 2"/>
    <property type="match status" value="1"/>
</dbReference>
<evidence type="ECO:0000256" key="10">
    <source>
        <dbReference type="ARBA" id="ARBA00022691"/>
    </source>
</evidence>
<name>A0ABZ2YBS8_9BACT</name>
<keyword evidence="19" id="KW-1185">Reference proteome</keyword>
<dbReference type="InterPro" id="IPR016009">
    <property type="entry name" value="tRNA_MeTrfase_TRMD/TRM10"/>
</dbReference>
<evidence type="ECO:0000256" key="13">
    <source>
        <dbReference type="ARBA" id="ARBA00033392"/>
    </source>
</evidence>
<dbReference type="EMBL" id="CP121689">
    <property type="protein sequence ID" value="WZL75214.1"/>
    <property type="molecule type" value="Genomic_DNA"/>
</dbReference>
<dbReference type="InterPro" id="IPR023148">
    <property type="entry name" value="tRNA_m1G_MeTrfase_C_sf"/>
</dbReference>
<comment type="function">
    <text evidence="1 15 16">Specifically methylates guanosine-37 in various tRNAs.</text>
</comment>
<keyword evidence="9 15" id="KW-0808">Transferase</keyword>
<gene>
    <name evidence="15 18" type="primary">trmD</name>
    <name evidence="18" type="ORF">QBE54_06305</name>
</gene>
<evidence type="ECO:0000256" key="4">
    <source>
        <dbReference type="ARBA" id="ARBA00011738"/>
    </source>
</evidence>
<dbReference type="CDD" id="cd18080">
    <property type="entry name" value="TrmD-like"/>
    <property type="match status" value="1"/>
</dbReference>
<dbReference type="NCBIfam" id="NF000648">
    <property type="entry name" value="PRK00026.1"/>
    <property type="match status" value="1"/>
</dbReference>
<evidence type="ECO:0000256" key="2">
    <source>
        <dbReference type="ARBA" id="ARBA00004496"/>
    </source>
</evidence>
<protein>
    <recommendedName>
        <fullName evidence="6 15">tRNA (guanine-N(1)-)-methyltransferase</fullName>
        <ecNumber evidence="5 15">2.1.1.228</ecNumber>
    </recommendedName>
    <alternativeName>
        <fullName evidence="12 15">M1G-methyltransferase</fullName>
    </alternativeName>
    <alternativeName>
        <fullName evidence="13 15">tRNA [GM37] methyltransferase</fullName>
    </alternativeName>
</protein>
<dbReference type="InterPro" id="IPR029028">
    <property type="entry name" value="Alpha/beta_knot_MTases"/>
</dbReference>
<evidence type="ECO:0000256" key="5">
    <source>
        <dbReference type="ARBA" id="ARBA00012807"/>
    </source>
</evidence>
<organism evidence="18 19">
    <name type="scientific">Thermatribacter velox</name>
    <dbReference type="NCBI Taxonomy" id="3039681"/>
    <lineage>
        <taxon>Bacteria</taxon>
        <taxon>Pseudomonadati</taxon>
        <taxon>Atribacterota</taxon>
        <taxon>Atribacteria</taxon>
        <taxon>Atribacterales</taxon>
        <taxon>Thermatribacteraceae</taxon>
        <taxon>Thermatribacter</taxon>
    </lineage>
</organism>
<feature type="domain" description="tRNA methyltransferase TRMD/TRM10-type" evidence="17">
    <location>
        <begin position="1"/>
        <end position="224"/>
    </location>
</feature>
<dbReference type="Pfam" id="PF01746">
    <property type="entry name" value="tRNA_m1G_MT"/>
    <property type="match status" value="1"/>
</dbReference>
<dbReference type="PANTHER" id="PTHR46417">
    <property type="entry name" value="TRNA (GUANINE-N(1)-)-METHYLTRANSFERASE"/>
    <property type="match status" value="1"/>
</dbReference>
<evidence type="ECO:0000256" key="12">
    <source>
        <dbReference type="ARBA" id="ARBA00029736"/>
    </source>
</evidence>
<evidence type="ECO:0000256" key="7">
    <source>
        <dbReference type="ARBA" id="ARBA00022490"/>
    </source>
</evidence>
<dbReference type="RefSeq" id="WP_369017360.1">
    <property type="nucleotide sequence ID" value="NZ_CP121689.1"/>
</dbReference>
<keyword evidence="10 15" id="KW-0949">S-adenosyl-L-methionine</keyword>
<feature type="binding site" evidence="15">
    <location>
        <begin position="133"/>
        <end position="138"/>
    </location>
    <ligand>
        <name>S-adenosyl-L-methionine</name>
        <dbReference type="ChEBI" id="CHEBI:59789"/>
    </ligand>
</feature>
<dbReference type="NCBIfam" id="TIGR00088">
    <property type="entry name" value="trmD"/>
    <property type="match status" value="1"/>
</dbReference>
<evidence type="ECO:0000256" key="11">
    <source>
        <dbReference type="ARBA" id="ARBA00022694"/>
    </source>
</evidence>
<keyword evidence="11 15" id="KW-0819">tRNA processing</keyword>
<evidence type="ECO:0000256" key="6">
    <source>
        <dbReference type="ARBA" id="ARBA00014679"/>
    </source>
</evidence>
<evidence type="ECO:0000313" key="18">
    <source>
        <dbReference type="EMBL" id="WZL75214.1"/>
    </source>
</evidence>
<dbReference type="SUPFAM" id="SSF75217">
    <property type="entry name" value="alpha/beta knot"/>
    <property type="match status" value="1"/>
</dbReference>
<evidence type="ECO:0000259" key="17">
    <source>
        <dbReference type="Pfam" id="PF01746"/>
    </source>
</evidence>
<comment type="subcellular location">
    <subcellularLocation>
        <location evidence="2 15 16">Cytoplasm</location>
    </subcellularLocation>
</comment>
<accession>A0ABZ2YBS8</accession>
<proteinExistence type="inferred from homology"/>
<reference evidence="18 19" key="1">
    <citation type="submission" date="2023-03" db="EMBL/GenBank/DDBJ databases">
        <title>Novel Species.</title>
        <authorList>
            <person name="Ma S."/>
        </authorList>
    </citation>
    <scope>NUCLEOTIDE SEQUENCE [LARGE SCALE GENOMIC DNA]</scope>
    <source>
        <strain evidence="18 19">B11</strain>
    </source>
</reference>
<sequence>MRIDVVTIFPELIENYTSASILKKAQEKNLVKIKVHNLRWFTLDRHQTVDDYPFGGGPGMVLKPEPIYRAVNFIRSYTRSVPRIILPSPQGKVFHQKKAQELAKERHLLFICGRYQGIDERVLDLLQCEEISIGDYVLSGGELPTLVIIEAVVRLIPGVLGDGESIEYDSFTDGLLGPPQFTRPRVFQNLSVPQVLLSGNHQLIAKWRYEKALEKTKKVRPELLNLVKKEKE</sequence>